<dbReference type="Proteomes" id="UP001143856">
    <property type="component" value="Unassembled WGS sequence"/>
</dbReference>
<sequence>MEEDSPVARAFHKFTYPRLRLNDHTLDDNLPVFQPQRDNDRSHALPTASIGVLDILPPELLAEILCQLDLRTLLDFRYVNRRAADLVNYLPQYKGITTHARNALRGILSIETGRWITCAALYEKLCTPVCEQCGDFGGYLYLLTCKRVCFLCLSRNPIYLPLPPGRASRKFGLQRQIVERLPRMKAIPGTYSPNEKKVAKCTLVDYESALHAGVALHGSLDAMLKRVSDAEVMRNSRTTGGLLPSPAFCASLPSGLVSLASPYACYTYGPGLGVEPS</sequence>
<organism evidence="1 2">
    <name type="scientific">Xylaria curta</name>
    <dbReference type="NCBI Taxonomy" id="42375"/>
    <lineage>
        <taxon>Eukaryota</taxon>
        <taxon>Fungi</taxon>
        <taxon>Dikarya</taxon>
        <taxon>Ascomycota</taxon>
        <taxon>Pezizomycotina</taxon>
        <taxon>Sordariomycetes</taxon>
        <taxon>Xylariomycetidae</taxon>
        <taxon>Xylariales</taxon>
        <taxon>Xylariaceae</taxon>
        <taxon>Xylaria</taxon>
    </lineage>
</organism>
<evidence type="ECO:0000313" key="2">
    <source>
        <dbReference type="Proteomes" id="UP001143856"/>
    </source>
</evidence>
<accession>A0ACC1P4P5</accession>
<dbReference type="EMBL" id="JAPDGR010001034">
    <property type="protein sequence ID" value="KAJ2985879.1"/>
    <property type="molecule type" value="Genomic_DNA"/>
</dbReference>
<keyword evidence="2" id="KW-1185">Reference proteome</keyword>
<reference evidence="1" key="1">
    <citation type="submission" date="2022-10" db="EMBL/GenBank/DDBJ databases">
        <title>Genome Sequence of Xylaria curta.</title>
        <authorList>
            <person name="Buettner E."/>
        </authorList>
    </citation>
    <scope>NUCLEOTIDE SEQUENCE</scope>
    <source>
        <strain evidence="1">Babe10</strain>
    </source>
</reference>
<name>A0ACC1P4P5_9PEZI</name>
<evidence type="ECO:0000313" key="1">
    <source>
        <dbReference type="EMBL" id="KAJ2985879.1"/>
    </source>
</evidence>
<protein>
    <submittedName>
        <fullName evidence="1">Uncharacterized protein</fullName>
    </submittedName>
</protein>
<gene>
    <name evidence="1" type="ORF">NUW58_g5298</name>
</gene>
<comment type="caution">
    <text evidence="1">The sequence shown here is derived from an EMBL/GenBank/DDBJ whole genome shotgun (WGS) entry which is preliminary data.</text>
</comment>
<proteinExistence type="predicted"/>